<proteinExistence type="predicted"/>
<keyword evidence="3" id="KW-1185">Reference proteome</keyword>
<dbReference type="Proteomes" id="UP001202328">
    <property type="component" value="Unassembled WGS sequence"/>
</dbReference>
<protein>
    <submittedName>
        <fullName evidence="2">Uncharacterized protein</fullName>
    </submittedName>
</protein>
<name>A0AAD4T1A2_9MAGN</name>
<gene>
    <name evidence="2" type="ORF">MKW98_004053</name>
</gene>
<evidence type="ECO:0000313" key="2">
    <source>
        <dbReference type="EMBL" id="KAI3929899.1"/>
    </source>
</evidence>
<evidence type="ECO:0000256" key="1">
    <source>
        <dbReference type="SAM" id="MobiDB-lite"/>
    </source>
</evidence>
<reference evidence="2" key="1">
    <citation type="submission" date="2022-04" db="EMBL/GenBank/DDBJ databases">
        <title>A functionally conserved STORR gene fusion in Papaver species that diverged 16.8 million years ago.</title>
        <authorList>
            <person name="Catania T."/>
        </authorList>
    </citation>
    <scope>NUCLEOTIDE SEQUENCE</scope>
    <source>
        <strain evidence="2">S-188037</strain>
    </source>
</reference>
<dbReference type="AlphaFoldDB" id="A0AAD4T1A2"/>
<comment type="caution">
    <text evidence="2">The sequence shown here is derived from an EMBL/GenBank/DDBJ whole genome shotgun (WGS) entry which is preliminary data.</text>
</comment>
<dbReference type="EMBL" id="JAJJMB010007553">
    <property type="protein sequence ID" value="KAI3929899.1"/>
    <property type="molecule type" value="Genomic_DNA"/>
</dbReference>
<accession>A0AAD4T1A2</accession>
<sequence length="102" mass="11289">MRVNEIEEENSNVKNKKGTPTNPDCIDTDGVKPNIKPIVGMGFKSQAGFPVMKSKFKKNVAGEIRCYIFTCARAGKRDSVSEKKLQPQATIKFGCLAKLVLR</sequence>
<feature type="region of interest" description="Disordered" evidence="1">
    <location>
        <begin position="1"/>
        <end position="27"/>
    </location>
</feature>
<organism evidence="2 3">
    <name type="scientific">Papaver atlanticum</name>
    <dbReference type="NCBI Taxonomy" id="357466"/>
    <lineage>
        <taxon>Eukaryota</taxon>
        <taxon>Viridiplantae</taxon>
        <taxon>Streptophyta</taxon>
        <taxon>Embryophyta</taxon>
        <taxon>Tracheophyta</taxon>
        <taxon>Spermatophyta</taxon>
        <taxon>Magnoliopsida</taxon>
        <taxon>Ranunculales</taxon>
        <taxon>Papaveraceae</taxon>
        <taxon>Papaveroideae</taxon>
        <taxon>Papaver</taxon>
    </lineage>
</organism>
<evidence type="ECO:0000313" key="3">
    <source>
        <dbReference type="Proteomes" id="UP001202328"/>
    </source>
</evidence>
<feature type="compositionally biased region" description="Acidic residues" evidence="1">
    <location>
        <begin position="1"/>
        <end position="10"/>
    </location>
</feature>